<keyword evidence="1" id="KW-1133">Transmembrane helix</keyword>
<protein>
    <submittedName>
        <fullName evidence="2">Uncharacterized protein</fullName>
    </submittedName>
</protein>
<feature type="transmembrane region" description="Helical" evidence="1">
    <location>
        <begin position="26"/>
        <end position="45"/>
    </location>
</feature>
<evidence type="ECO:0000313" key="3">
    <source>
        <dbReference type="Proteomes" id="UP000248924"/>
    </source>
</evidence>
<gene>
    <name evidence="2" type="ORF">C1I95_30905</name>
</gene>
<reference evidence="2 3" key="1">
    <citation type="submission" date="2018-01" db="EMBL/GenBank/DDBJ databases">
        <title>Draft genome sequence of Jishengella sp. NA12.</title>
        <authorList>
            <person name="Sahin N."/>
            <person name="Ay H."/>
            <person name="Saygin H."/>
        </authorList>
    </citation>
    <scope>NUCLEOTIDE SEQUENCE [LARGE SCALE GENOMIC DNA]</scope>
    <source>
        <strain evidence="2 3">NA12</strain>
    </source>
</reference>
<name>A0A2W2E1Z3_9ACTN</name>
<evidence type="ECO:0000313" key="2">
    <source>
        <dbReference type="EMBL" id="PZG07550.1"/>
    </source>
</evidence>
<evidence type="ECO:0000256" key="1">
    <source>
        <dbReference type="SAM" id="Phobius"/>
    </source>
</evidence>
<sequence>MAVFWLVALTASCVIGIAGGSDIDWLLGLAVVWAAFALPMSLSAWRGAKEFNTRWVSTTDR</sequence>
<accession>A0A2W2E1Z3</accession>
<comment type="caution">
    <text evidence="2">The sequence shown here is derived from an EMBL/GenBank/DDBJ whole genome shotgun (WGS) entry which is preliminary data.</text>
</comment>
<proteinExistence type="predicted"/>
<dbReference type="EMBL" id="POTY01000316">
    <property type="protein sequence ID" value="PZG07550.1"/>
    <property type="molecule type" value="Genomic_DNA"/>
</dbReference>
<keyword evidence="1" id="KW-0812">Transmembrane</keyword>
<dbReference type="Proteomes" id="UP000248924">
    <property type="component" value="Unassembled WGS sequence"/>
</dbReference>
<dbReference type="AlphaFoldDB" id="A0A2W2E1Z3"/>
<keyword evidence="1" id="KW-0472">Membrane</keyword>
<keyword evidence="3" id="KW-1185">Reference proteome</keyword>
<organism evidence="2 3">
    <name type="scientific">Micromonospora craterilacus</name>
    <dbReference type="NCBI Taxonomy" id="1655439"/>
    <lineage>
        <taxon>Bacteria</taxon>
        <taxon>Bacillati</taxon>
        <taxon>Actinomycetota</taxon>
        <taxon>Actinomycetes</taxon>
        <taxon>Micromonosporales</taxon>
        <taxon>Micromonosporaceae</taxon>
        <taxon>Micromonospora</taxon>
    </lineage>
</organism>